<organism evidence="1">
    <name type="scientific">Arundo donax</name>
    <name type="common">Giant reed</name>
    <name type="synonym">Donax arundinaceus</name>
    <dbReference type="NCBI Taxonomy" id="35708"/>
    <lineage>
        <taxon>Eukaryota</taxon>
        <taxon>Viridiplantae</taxon>
        <taxon>Streptophyta</taxon>
        <taxon>Embryophyta</taxon>
        <taxon>Tracheophyta</taxon>
        <taxon>Spermatophyta</taxon>
        <taxon>Magnoliopsida</taxon>
        <taxon>Liliopsida</taxon>
        <taxon>Poales</taxon>
        <taxon>Poaceae</taxon>
        <taxon>PACMAD clade</taxon>
        <taxon>Arundinoideae</taxon>
        <taxon>Arundineae</taxon>
        <taxon>Arundo</taxon>
    </lineage>
</organism>
<sequence length="21" mass="2758">MRRHHKHLKYLNLYFRMCIPT</sequence>
<accession>A0A0A9CB17</accession>
<protein>
    <submittedName>
        <fullName evidence="1">Uncharacterized protein</fullName>
    </submittedName>
</protein>
<dbReference type="AlphaFoldDB" id="A0A0A9CB17"/>
<reference evidence="1" key="1">
    <citation type="submission" date="2014-09" db="EMBL/GenBank/DDBJ databases">
        <authorList>
            <person name="Magalhaes I.L.F."/>
            <person name="Oliveira U."/>
            <person name="Santos F.R."/>
            <person name="Vidigal T.H.D.A."/>
            <person name="Brescovit A.D."/>
            <person name="Santos A.J."/>
        </authorList>
    </citation>
    <scope>NUCLEOTIDE SEQUENCE</scope>
    <source>
        <tissue evidence="1">Shoot tissue taken approximately 20 cm above the soil surface</tissue>
    </source>
</reference>
<reference evidence="1" key="2">
    <citation type="journal article" date="2015" name="Data Brief">
        <title>Shoot transcriptome of the giant reed, Arundo donax.</title>
        <authorList>
            <person name="Barrero R.A."/>
            <person name="Guerrero F.D."/>
            <person name="Moolhuijzen P."/>
            <person name="Goolsby J.A."/>
            <person name="Tidwell J."/>
            <person name="Bellgard S.E."/>
            <person name="Bellgard M.I."/>
        </authorList>
    </citation>
    <scope>NUCLEOTIDE SEQUENCE</scope>
    <source>
        <tissue evidence="1">Shoot tissue taken approximately 20 cm above the soil surface</tissue>
    </source>
</reference>
<evidence type="ECO:0000313" key="1">
    <source>
        <dbReference type="EMBL" id="JAD68697.1"/>
    </source>
</evidence>
<proteinExistence type="predicted"/>
<dbReference type="EMBL" id="GBRH01229198">
    <property type="protein sequence ID" value="JAD68697.1"/>
    <property type="molecule type" value="Transcribed_RNA"/>
</dbReference>
<name>A0A0A9CB17_ARUDO</name>